<dbReference type="GeneID" id="54554404"/>
<reference evidence="2" key="1">
    <citation type="journal article" date="2020" name="Stud. Mycol.">
        <title>101 Dothideomycetes genomes: a test case for predicting lifestyles and emergence of pathogens.</title>
        <authorList>
            <person name="Haridas S."/>
            <person name="Albert R."/>
            <person name="Binder M."/>
            <person name="Bloem J."/>
            <person name="Labutti K."/>
            <person name="Salamov A."/>
            <person name="Andreopoulos B."/>
            <person name="Baker S."/>
            <person name="Barry K."/>
            <person name="Bills G."/>
            <person name="Bluhm B."/>
            <person name="Cannon C."/>
            <person name="Castanera R."/>
            <person name="Culley D."/>
            <person name="Daum C."/>
            <person name="Ezra D."/>
            <person name="Gonzalez J."/>
            <person name="Henrissat B."/>
            <person name="Kuo A."/>
            <person name="Liang C."/>
            <person name="Lipzen A."/>
            <person name="Lutzoni F."/>
            <person name="Magnuson J."/>
            <person name="Mondo S."/>
            <person name="Nolan M."/>
            <person name="Ohm R."/>
            <person name="Pangilinan J."/>
            <person name="Park H.-J."/>
            <person name="Ramirez L."/>
            <person name="Alfaro M."/>
            <person name="Sun H."/>
            <person name="Tritt A."/>
            <person name="Yoshinaga Y."/>
            <person name="Zwiers L.-H."/>
            <person name="Turgeon B."/>
            <person name="Goodwin S."/>
            <person name="Spatafora J."/>
            <person name="Crous P."/>
            <person name="Grigoriev I."/>
        </authorList>
    </citation>
    <scope>NUCLEOTIDE SEQUENCE</scope>
    <source>
        <strain evidence="2">CBS 379.55</strain>
    </source>
</reference>
<accession>A0A6A6J7X8</accession>
<sequence length="453" mass="49120">MSTADKDHDHNISALNLADTQLVQATLDASKLSSPNNGPAIRSGDVSACPSRRGSTPRNTNSDQVSPALAPLFPLPDSTCRSDPPKTKPTDNPDTVEDTTSRNAWGDSRFAEESKMMKTHADSLFAAGVISASQAAKLSVPWHEKGAVNGSIWEEQYLDPSKKVTEYDIMPYERAQRIQHRKDVALKKWLEDWEAGRIDDDGNPLVRRRDSEWSTGNTAANAEGSDGVAESMEGGESCRAECKSGGAGDATQGRYSVVEKSRPDTPGKNKKPIGMKDKAEPQDLEAIAESPSSTQSSMTDPPSSFPSSSSESADNVSVPTPPLATARPPTKVAAHPRENAPNHAPAGPSILIWALSQPSKSTTPYDNVEYSELLRLCRIRGLKRSGNAETLRKRLVADDAAVRDGTARKDLSKYTTPADGSVRPRGVTGKRRRIEEDKEEDKKPERKKLRVAK</sequence>
<dbReference type="OrthoDB" id="3789154at2759"/>
<protein>
    <submittedName>
        <fullName evidence="2">Uncharacterized protein</fullName>
    </submittedName>
</protein>
<proteinExistence type="predicted"/>
<organism evidence="2 3">
    <name type="scientific">Westerdykella ornata</name>
    <dbReference type="NCBI Taxonomy" id="318751"/>
    <lineage>
        <taxon>Eukaryota</taxon>
        <taxon>Fungi</taxon>
        <taxon>Dikarya</taxon>
        <taxon>Ascomycota</taxon>
        <taxon>Pezizomycotina</taxon>
        <taxon>Dothideomycetes</taxon>
        <taxon>Pleosporomycetidae</taxon>
        <taxon>Pleosporales</taxon>
        <taxon>Sporormiaceae</taxon>
        <taxon>Westerdykella</taxon>
    </lineage>
</organism>
<dbReference type="RefSeq" id="XP_033650051.1">
    <property type="nucleotide sequence ID" value="XM_033801229.1"/>
</dbReference>
<name>A0A6A6J7X8_WESOR</name>
<feature type="compositionally biased region" description="Polar residues" evidence="1">
    <location>
        <begin position="53"/>
        <end position="65"/>
    </location>
</feature>
<feature type="region of interest" description="Disordered" evidence="1">
    <location>
        <begin position="28"/>
        <end position="108"/>
    </location>
</feature>
<evidence type="ECO:0000256" key="1">
    <source>
        <dbReference type="SAM" id="MobiDB-lite"/>
    </source>
</evidence>
<feature type="region of interest" description="Disordered" evidence="1">
    <location>
        <begin position="197"/>
        <end position="347"/>
    </location>
</feature>
<dbReference type="Proteomes" id="UP000800097">
    <property type="component" value="Unassembled WGS sequence"/>
</dbReference>
<feature type="compositionally biased region" description="Basic and acidic residues" evidence="1">
    <location>
        <begin position="433"/>
        <end position="444"/>
    </location>
</feature>
<evidence type="ECO:0000313" key="3">
    <source>
        <dbReference type="Proteomes" id="UP000800097"/>
    </source>
</evidence>
<feature type="region of interest" description="Disordered" evidence="1">
    <location>
        <begin position="394"/>
        <end position="453"/>
    </location>
</feature>
<keyword evidence="3" id="KW-1185">Reference proteome</keyword>
<feature type="compositionally biased region" description="Basic and acidic residues" evidence="1">
    <location>
        <begin position="394"/>
        <end position="412"/>
    </location>
</feature>
<evidence type="ECO:0000313" key="2">
    <source>
        <dbReference type="EMBL" id="KAF2272512.1"/>
    </source>
</evidence>
<gene>
    <name evidence="2" type="ORF">EI97DRAFT_461902</name>
</gene>
<feature type="compositionally biased region" description="Basic and acidic residues" evidence="1">
    <location>
        <begin position="257"/>
        <end position="267"/>
    </location>
</feature>
<feature type="compositionally biased region" description="Low complexity" evidence="1">
    <location>
        <begin position="296"/>
        <end position="312"/>
    </location>
</feature>
<dbReference type="EMBL" id="ML986520">
    <property type="protein sequence ID" value="KAF2272512.1"/>
    <property type="molecule type" value="Genomic_DNA"/>
</dbReference>
<dbReference type="AlphaFoldDB" id="A0A6A6J7X8"/>